<feature type="region of interest" description="Disordered" evidence="1">
    <location>
        <begin position="1"/>
        <end position="57"/>
    </location>
</feature>
<feature type="compositionally biased region" description="Low complexity" evidence="1">
    <location>
        <begin position="29"/>
        <end position="40"/>
    </location>
</feature>
<feature type="compositionally biased region" description="Basic and acidic residues" evidence="1">
    <location>
        <begin position="497"/>
        <end position="510"/>
    </location>
</feature>
<dbReference type="SMART" id="SM01054">
    <property type="entry name" value="CaM_binding"/>
    <property type="match status" value="1"/>
</dbReference>
<gene>
    <name evidence="3" type="primary">PICBP</name>
    <name evidence="3" type="ORF">SDJN03_07182</name>
</gene>
<evidence type="ECO:0000313" key="4">
    <source>
        <dbReference type="Proteomes" id="UP000685013"/>
    </source>
</evidence>
<dbReference type="Pfam" id="PF07839">
    <property type="entry name" value="CaM_binding"/>
    <property type="match status" value="1"/>
</dbReference>
<name>A0AAV6NV41_9ROSI</name>
<feature type="compositionally biased region" description="Polar residues" evidence="1">
    <location>
        <begin position="102"/>
        <end position="120"/>
    </location>
</feature>
<feature type="region of interest" description="Disordered" evidence="1">
    <location>
        <begin position="773"/>
        <end position="801"/>
    </location>
</feature>
<dbReference type="Proteomes" id="UP000685013">
    <property type="component" value="Chromosome 4"/>
</dbReference>
<organism evidence="3 4">
    <name type="scientific">Cucurbita argyrosperma subsp. sororia</name>
    <dbReference type="NCBI Taxonomy" id="37648"/>
    <lineage>
        <taxon>Eukaryota</taxon>
        <taxon>Viridiplantae</taxon>
        <taxon>Streptophyta</taxon>
        <taxon>Embryophyta</taxon>
        <taxon>Tracheophyta</taxon>
        <taxon>Spermatophyta</taxon>
        <taxon>Magnoliopsida</taxon>
        <taxon>eudicotyledons</taxon>
        <taxon>Gunneridae</taxon>
        <taxon>Pentapetalae</taxon>
        <taxon>rosids</taxon>
        <taxon>fabids</taxon>
        <taxon>Cucurbitales</taxon>
        <taxon>Cucurbitaceae</taxon>
        <taxon>Cucurbiteae</taxon>
        <taxon>Cucurbita</taxon>
    </lineage>
</organism>
<dbReference type="PANTHER" id="PTHR33923">
    <property type="entry name" value="CALMODULIN-BINDING PROTEIN-RELATED"/>
    <property type="match status" value="1"/>
</dbReference>
<accession>A0AAV6NV41</accession>
<feature type="region of interest" description="Disordered" evidence="1">
    <location>
        <begin position="97"/>
        <end position="120"/>
    </location>
</feature>
<feature type="compositionally biased region" description="Polar residues" evidence="1">
    <location>
        <begin position="238"/>
        <end position="267"/>
    </location>
</feature>
<reference evidence="3 4" key="1">
    <citation type="journal article" date="2021" name="Hortic Res">
        <title>The domestication of Cucurbita argyrosperma as revealed by the genome of its wild relative.</title>
        <authorList>
            <person name="Barrera-Redondo J."/>
            <person name="Sanchez-de la Vega G."/>
            <person name="Aguirre-Liguori J.A."/>
            <person name="Castellanos-Morales G."/>
            <person name="Gutierrez-Guerrero Y.T."/>
            <person name="Aguirre-Dugua X."/>
            <person name="Aguirre-Planter E."/>
            <person name="Tenaillon M.I."/>
            <person name="Lira-Saade R."/>
            <person name="Eguiarte L.E."/>
        </authorList>
    </citation>
    <scope>NUCLEOTIDE SEQUENCE [LARGE SCALE GENOMIC DNA]</scope>
    <source>
        <strain evidence="3">JBR-2021</strain>
    </source>
</reference>
<feature type="compositionally biased region" description="Basic and acidic residues" evidence="1">
    <location>
        <begin position="140"/>
        <end position="153"/>
    </location>
</feature>
<evidence type="ECO:0000259" key="2">
    <source>
        <dbReference type="SMART" id="SM01054"/>
    </source>
</evidence>
<evidence type="ECO:0000256" key="1">
    <source>
        <dbReference type="SAM" id="MobiDB-lite"/>
    </source>
</evidence>
<feature type="region of interest" description="Disordered" evidence="1">
    <location>
        <begin position="488"/>
        <end position="534"/>
    </location>
</feature>
<dbReference type="PANTHER" id="PTHR33923:SF2">
    <property type="entry name" value="CALMODULIN-BINDING PROTEIN-RELATED"/>
    <property type="match status" value="1"/>
</dbReference>
<dbReference type="InterPro" id="IPR012417">
    <property type="entry name" value="CaM-bd_dom_pln"/>
</dbReference>
<keyword evidence="4" id="KW-1185">Reference proteome</keyword>
<dbReference type="EMBL" id="JAGKQH010000004">
    <property type="protein sequence ID" value="KAG6601949.1"/>
    <property type="molecule type" value="Genomic_DNA"/>
</dbReference>
<feature type="region of interest" description="Disordered" evidence="1">
    <location>
        <begin position="134"/>
        <end position="153"/>
    </location>
</feature>
<evidence type="ECO:0000313" key="3">
    <source>
        <dbReference type="EMBL" id="KAG6601949.1"/>
    </source>
</evidence>
<dbReference type="AlphaFoldDB" id="A0AAV6NV41"/>
<sequence>MVQRTAVGKFGVQIDGVKSEKRVASFKPSSSGSSSSSSSSQNTDGKNRAADLKMKMKKSRAIQLSDFESLASSPIRKNVTLPGKPPPSTVRSNVLEIKQKKNQQPSPIRTSGGSPNYMKSTSCFDARKEVSQVSSRKSRICNDSKRPRRRDLENSVAEIRSTRSIASAVRHVNPKQHNVFSVDQSDVYTVSDVYAHMLSYEMRHLRKGTFEQLSSANNVNRISIRGGANGGRDIEPVVSNSHMNDGQTDNIASDNLSGVSLSSADNTRSSEEIAEYEAESSSINAQNQTHEHVSDQPTEAASQHPMRTRLRNNIVQAKQFTDGTIRYSETSRKFASAPTKCLTRCPSVKLARTLTKTASFKKASRGALCADMNSHRATCSSTLKDTKFPAYLTLSPGATESEGTSTMKVCPYTYCSLNGHRHAPLPPLKCFLSARRRSLKTPKNLKVEPSGCGVQGDGAAGGKMVEALVNDGGLSFFIEIFAENEVDGASGASSSTVDDKAESSNEDNRKPVAVNISDESMDLHGDDYEDDAGSSGTEIEEWEEQQFLSMESDGLDELEDRSNVENGGLSEESRLHNEELVGSDVVVKDGKGVFFEEQFYMEDFELNRHPDWEVEEASQASESLSFDQLSYLEYAFDDMDATQAIIDRAETEYLDLILSSQLEAEVLNQDLQVDGAVLGSRASIHEEALQFDSHLPDHDRVLQEDSLDADIDIKNGKQLDDVANHGEEVSEDENSSEERHCQDISATGNINSVAEQDEETSLNDNSVVMVERVEGKDQADSSVKAAKSSRPAMNSSQELDLSGKNWELNINYKKHGDESEDPRSFNPQEPNYLPLAPDPEAEKVDLKHQLMDDRKNAEEWMLDYALQRTVTKLTPAKKKKVALLVEAFESVMPTTSRYEPHLQNNASGAFSPEKRIQACF</sequence>
<feature type="region of interest" description="Disordered" evidence="1">
    <location>
        <begin position="231"/>
        <end position="307"/>
    </location>
</feature>
<protein>
    <submittedName>
        <fullName evidence="3">Calmodulin binding protein PICBP</fullName>
    </submittedName>
</protein>
<feature type="domain" description="Calmodulin-binding" evidence="2">
    <location>
        <begin position="779"/>
        <end position="893"/>
    </location>
</feature>
<dbReference type="GO" id="GO:0005516">
    <property type="term" value="F:calmodulin binding"/>
    <property type="evidence" value="ECO:0007669"/>
    <property type="project" value="InterPro"/>
</dbReference>
<feature type="non-terminal residue" evidence="3">
    <location>
        <position position="1"/>
    </location>
</feature>
<proteinExistence type="predicted"/>
<comment type="caution">
    <text evidence="3">The sequence shown here is derived from an EMBL/GenBank/DDBJ whole genome shotgun (WGS) entry which is preliminary data.</text>
</comment>
<dbReference type="InterPro" id="IPR044681">
    <property type="entry name" value="PICBP-like"/>
</dbReference>
<feature type="compositionally biased region" description="Basic and acidic residues" evidence="1">
    <location>
        <begin position="45"/>
        <end position="54"/>
    </location>
</feature>